<dbReference type="GO" id="GO:0005525">
    <property type="term" value="F:GTP binding"/>
    <property type="evidence" value="ECO:0007669"/>
    <property type="project" value="UniProtKB-UniRule"/>
</dbReference>
<comment type="catalytic activity">
    <reaction evidence="3">
        <text>adenosylcob(III)inamide + GTP = adenosylcob(III)inamide phosphate + GDP + H(+)</text>
        <dbReference type="Rhea" id="RHEA:15765"/>
        <dbReference type="ChEBI" id="CHEBI:2480"/>
        <dbReference type="ChEBI" id="CHEBI:15378"/>
        <dbReference type="ChEBI" id="CHEBI:37565"/>
        <dbReference type="ChEBI" id="CHEBI:58189"/>
        <dbReference type="ChEBI" id="CHEBI:58502"/>
        <dbReference type="EC" id="2.7.1.156"/>
    </reaction>
</comment>
<comment type="pathway">
    <text evidence="5 14">Cofactor biosynthesis; adenosylcobalamin biosynthesis; adenosylcobalamin from cob(II)yrinate a,c-diamide: step 6/7.</text>
</comment>
<gene>
    <name evidence="17" type="ORF">C4F51_08305</name>
</gene>
<evidence type="ECO:0000256" key="7">
    <source>
        <dbReference type="ARBA" id="ARBA00007490"/>
    </source>
</evidence>
<dbReference type="PANTHER" id="PTHR34848">
    <property type="match status" value="1"/>
</dbReference>
<keyword evidence="13 14" id="KW-0342">GTP-binding</keyword>
<dbReference type="GO" id="GO:0008820">
    <property type="term" value="F:cobinamide phosphate guanylyltransferase activity"/>
    <property type="evidence" value="ECO:0007669"/>
    <property type="project" value="UniProtKB-UniRule"/>
</dbReference>
<dbReference type="InterPro" id="IPR003203">
    <property type="entry name" value="CobU/CobP"/>
</dbReference>
<evidence type="ECO:0000256" key="4">
    <source>
        <dbReference type="ARBA" id="ARBA00003889"/>
    </source>
</evidence>
<comment type="similarity">
    <text evidence="7 14">Belongs to the CobU/CobP family.</text>
</comment>
<accession>A0A928V5Z5</accession>
<evidence type="ECO:0000256" key="5">
    <source>
        <dbReference type="ARBA" id="ARBA00004692"/>
    </source>
</evidence>
<dbReference type="EC" id="2.7.7.62" evidence="14"/>
<name>A0A928V5Z5_9GAMM</name>
<dbReference type="InterPro" id="IPR027417">
    <property type="entry name" value="P-loop_NTPase"/>
</dbReference>
<protein>
    <recommendedName>
        <fullName evidence="14">Bifunctional adenosylcobalamin biosynthesis protein</fullName>
        <ecNumber evidence="14">2.7.1.156</ecNumber>
        <ecNumber evidence="14">2.7.7.62</ecNumber>
    </recommendedName>
</protein>
<evidence type="ECO:0000256" key="2">
    <source>
        <dbReference type="ARBA" id="ARBA00000711"/>
    </source>
</evidence>
<dbReference type="GO" id="GO:0005524">
    <property type="term" value="F:ATP binding"/>
    <property type="evidence" value="ECO:0007669"/>
    <property type="project" value="UniProtKB-UniRule"/>
</dbReference>
<dbReference type="GO" id="GO:0043752">
    <property type="term" value="F:adenosylcobinamide kinase activity"/>
    <property type="evidence" value="ECO:0007669"/>
    <property type="project" value="UniProtKB-EC"/>
</dbReference>
<keyword evidence="8 14" id="KW-0169">Cobalamin biosynthesis</keyword>
<evidence type="ECO:0000256" key="14">
    <source>
        <dbReference type="PIRNR" id="PIRNR006135"/>
    </source>
</evidence>
<evidence type="ECO:0000313" key="17">
    <source>
        <dbReference type="EMBL" id="MBE8717189.1"/>
    </source>
</evidence>
<evidence type="ECO:0000256" key="12">
    <source>
        <dbReference type="ARBA" id="ARBA00022840"/>
    </source>
</evidence>
<sequence length="186" mass="20298">MKQLILGGARSGKSALAQTTAVQLADARKERGQDTQLIYLATCDNSAADNEMQTRIARHKAERDERWTLVEADADLATTLKSIANDNTIILVDCLTLWLTRCLLLDEDLSKALIFWQQQKEALLAAVKSLPGEILFISNEVGQGVIPMGALSRTFVDEAGFLHQALASQCDRVVFTVAGLPMVLKG</sequence>
<organism evidence="17 18">
    <name type="scientific">Cellvibrio polysaccharolyticus</name>
    <dbReference type="NCBI Taxonomy" id="2082724"/>
    <lineage>
        <taxon>Bacteria</taxon>
        <taxon>Pseudomonadati</taxon>
        <taxon>Pseudomonadota</taxon>
        <taxon>Gammaproteobacteria</taxon>
        <taxon>Cellvibrionales</taxon>
        <taxon>Cellvibrionaceae</taxon>
        <taxon>Cellvibrio</taxon>
    </lineage>
</organism>
<evidence type="ECO:0000256" key="3">
    <source>
        <dbReference type="ARBA" id="ARBA00001522"/>
    </source>
</evidence>
<evidence type="ECO:0000256" key="9">
    <source>
        <dbReference type="ARBA" id="ARBA00022679"/>
    </source>
</evidence>
<feature type="binding site" evidence="16">
    <location>
        <position position="71"/>
    </location>
    <ligand>
        <name>GTP</name>
        <dbReference type="ChEBI" id="CHEBI:37565"/>
    </ligand>
</feature>
<comment type="catalytic activity">
    <reaction evidence="1 14">
        <text>adenosylcob(III)inamide + ATP = adenosylcob(III)inamide phosphate + ADP + H(+)</text>
        <dbReference type="Rhea" id="RHEA:15769"/>
        <dbReference type="ChEBI" id="CHEBI:2480"/>
        <dbReference type="ChEBI" id="CHEBI:15378"/>
        <dbReference type="ChEBI" id="CHEBI:30616"/>
        <dbReference type="ChEBI" id="CHEBI:58502"/>
        <dbReference type="ChEBI" id="CHEBI:456216"/>
        <dbReference type="EC" id="2.7.1.156"/>
    </reaction>
</comment>
<dbReference type="Pfam" id="PF02283">
    <property type="entry name" value="CobU"/>
    <property type="match status" value="1"/>
</dbReference>
<dbReference type="CDD" id="cd00544">
    <property type="entry name" value="CobU"/>
    <property type="match status" value="1"/>
</dbReference>
<comment type="catalytic activity">
    <reaction evidence="2 14">
        <text>adenosylcob(III)inamide phosphate + GTP + H(+) = adenosylcob(III)inamide-GDP + diphosphate</text>
        <dbReference type="Rhea" id="RHEA:22712"/>
        <dbReference type="ChEBI" id="CHEBI:15378"/>
        <dbReference type="ChEBI" id="CHEBI:33019"/>
        <dbReference type="ChEBI" id="CHEBI:37565"/>
        <dbReference type="ChEBI" id="CHEBI:58502"/>
        <dbReference type="ChEBI" id="CHEBI:60487"/>
        <dbReference type="EC" id="2.7.7.62"/>
    </reaction>
</comment>
<evidence type="ECO:0000256" key="6">
    <source>
        <dbReference type="ARBA" id="ARBA00005159"/>
    </source>
</evidence>
<feature type="binding site" evidence="16">
    <location>
        <begin position="60"/>
        <end position="63"/>
    </location>
    <ligand>
        <name>GTP</name>
        <dbReference type="ChEBI" id="CHEBI:37565"/>
    </ligand>
</feature>
<dbReference type="SUPFAM" id="SSF52540">
    <property type="entry name" value="P-loop containing nucleoside triphosphate hydrolases"/>
    <property type="match status" value="1"/>
</dbReference>
<evidence type="ECO:0000256" key="15">
    <source>
        <dbReference type="PIRSR" id="PIRSR006135-1"/>
    </source>
</evidence>
<evidence type="ECO:0000313" key="18">
    <source>
        <dbReference type="Proteomes" id="UP000652567"/>
    </source>
</evidence>
<comment type="function">
    <text evidence="4 14">Catalyzes ATP-dependent phosphorylation of adenosylcobinamide and addition of GMP to adenosylcobinamide phosphate.</text>
</comment>
<dbReference type="Proteomes" id="UP000652567">
    <property type="component" value="Unassembled WGS sequence"/>
</dbReference>
<dbReference type="PIRSF" id="PIRSF006135">
    <property type="entry name" value="CobU"/>
    <property type="match status" value="1"/>
</dbReference>
<feature type="active site" description="GMP-histidine intermediate" evidence="15">
    <location>
        <position position="59"/>
    </location>
</feature>
<evidence type="ECO:0000256" key="10">
    <source>
        <dbReference type="ARBA" id="ARBA00022741"/>
    </source>
</evidence>
<keyword evidence="12 14" id="KW-0067">ATP-binding</keyword>
<keyword evidence="10 14" id="KW-0547">Nucleotide-binding</keyword>
<dbReference type="NCBIfam" id="NF004469">
    <property type="entry name" value="PRK05800.1"/>
    <property type="match status" value="1"/>
</dbReference>
<comment type="pathway">
    <text evidence="6 14">Cofactor biosynthesis; adenosylcobalamin biosynthesis; adenosylcobalamin from cob(II)yrinate a,c-diamide: step 5/7.</text>
</comment>
<evidence type="ECO:0000256" key="1">
    <source>
        <dbReference type="ARBA" id="ARBA00000312"/>
    </source>
</evidence>
<dbReference type="EMBL" id="PRDL01000001">
    <property type="protein sequence ID" value="MBE8717189.1"/>
    <property type="molecule type" value="Genomic_DNA"/>
</dbReference>
<feature type="binding site" evidence="16">
    <location>
        <position position="93"/>
    </location>
    <ligand>
        <name>GTP</name>
        <dbReference type="ChEBI" id="CHEBI:37565"/>
    </ligand>
</feature>
<keyword evidence="9 14" id="KW-0808">Transferase</keyword>
<evidence type="ECO:0000256" key="13">
    <source>
        <dbReference type="ARBA" id="ARBA00023134"/>
    </source>
</evidence>
<feature type="binding site" evidence="16">
    <location>
        <begin position="7"/>
        <end position="14"/>
    </location>
    <ligand>
        <name>GTP</name>
        <dbReference type="ChEBI" id="CHEBI:37565"/>
    </ligand>
</feature>
<reference evidence="17" key="1">
    <citation type="submission" date="2018-07" db="EMBL/GenBank/DDBJ databases">
        <title>Genome assembly of strain Ka43.</title>
        <authorList>
            <person name="Kukolya J."/>
            <person name="Nagy I."/>
            <person name="Horvath B."/>
            <person name="Toth A."/>
        </authorList>
    </citation>
    <scope>NUCLEOTIDE SEQUENCE</scope>
    <source>
        <strain evidence="17">KB43</strain>
    </source>
</reference>
<keyword evidence="17" id="KW-0548">Nucleotidyltransferase</keyword>
<dbReference type="GO" id="GO:0009236">
    <property type="term" value="P:cobalamin biosynthetic process"/>
    <property type="evidence" value="ECO:0007669"/>
    <property type="project" value="UniProtKB-UniRule"/>
</dbReference>
<evidence type="ECO:0000256" key="8">
    <source>
        <dbReference type="ARBA" id="ARBA00022573"/>
    </source>
</evidence>
<evidence type="ECO:0000256" key="11">
    <source>
        <dbReference type="ARBA" id="ARBA00022777"/>
    </source>
</evidence>
<proteinExistence type="inferred from homology"/>
<keyword evidence="11 14" id="KW-0418">Kinase</keyword>
<keyword evidence="18" id="KW-1185">Reference proteome</keyword>
<dbReference type="Gene3D" id="3.40.50.300">
    <property type="entry name" value="P-loop containing nucleotide triphosphate hydrolases"/>
    <property type="match status" value="1"/>
</dbReference>
<dbReference type="AlphaFoldDB" id="A0A928V5Z5"/>
<dbReference type="EC" id="2.7.1.156" evidence="14"/>
<evidence type="ECO:0000256" key="16">
    <source>
        <dbReference type="PIRSR" id="PIRSR006135-2"/>
    </source>
</evidence>
<dbReference type="RefSeq" id="WP_193908847.1">
    <property type="nucleotide sequence ID" value="NZ_PRDL01000001.1"/>
</dbReference>
<comment type="caution">
    <text evidence="17">The sequence shown here is derived from an EMBL/GenBank/DDBJ whole genome shotgun (WGS) entry which is preliminary data.</text>
</comment>
<dbReference type="PANTHER" id="PTHR34848:SF1">
    <property type="entry name" value="BIFUNCTIONAL ADENOSYLCOBALAMIN BIOSYNTHESIS PROTEIN COBU"/>
    <property type="match status" value="1"/>
</dbReference>